<dbReference type="EMBL" id="OC316540">
    <property type="protein sequence ID" value="CAD7392409.1"/>
    <property type="molecule type" value="Genomic_DNA"/>
</dbReference>
<sequence>MICCESSVLDHVAIEADFGAGKLFVFPPQGGTPASIILAQEEKVFCVSQNQLRNKPNSTGPMHPYVNTLEFQTKLRDCVPKALASAEPGKSFHRDGDR</sequence>
<gene>
    <name evidence="1" type="ORF">TCEB3V08_LOCUS433</name>
</gene>
<organism evidence="1">
    <name type="scientific">Timema cristinae</name>
    <name type="common">Walking stick</name>
    <dbReference type="NCBI Taxonomy" id="61476"/>
    <lineage>
        <taxon>Eukaryota</taxon>
        <taxon>Metazoa</taxon>
        <taxon>Ecdysozoa</taxon>
        <taxon>Arthropoda</taxon>
        <taxon>Hexapoda</taxon>
        <taxon>Insecta</taxon>
        <taxon>Pterygota</taxon>
        <taxon>Neoptera</taxon>
        <taxon>Polyneoptera</taxon>
        <taxon>Phasmatodea</taxon>
        <taxon>Timematodea</taxon>
        <taxon>Timematoidea</taxon>
        <taxon>Timematidae</taxon>
        <taxon>Timema</taxon>
    </lineage>
</organism>
<protein>
    <submittedName>
        <fullName evidence="1">Uncharacterized protein</fullName>
    </submittedName>
</protein>
<reference evidence="1" key="1">
    <citation type="submission" date="2020-11" db="EMBL/GenBank/DDBJ databases">
        <authorList>
            <person name="Tran Van P."/>
        </authorList>
    </citation>
    <scope>NUCLEOTIDE SEQUENCE</scope>
</reference>
<dbReference type="AlphaFoldDB" id="A0A7R9GP92"/>
<proteinExistence type="predicted"/>
<accession>A0A7R9GP92</accession>
<name>A0A7R9GP92_TIMCR</name>
<evidence type="ECO:0000313" key="1">
    <source>
        <dbReference type="EMBL" id="CAD7392409.1"/>
    </source>
</evidence>